<feature type="repeat" description="ANK" evidence="7">
    <location>
        <begin position="392"/>
        <end position="424"/>
    </location>
</feature>
<evidence type="ECO:0000256" key="5">
    <source>
        <dbReference type="ARBA" id="ARBA00023043"/>
    </source>
</evidence>
<dbReference type="PANTHER" id="PTHR24166:SF48">
    <property type="entry name" value="PROTEIN VAPYRIN"/>
    <property type="match status" value="1"/>
</dbReference>
<evidence type="ECO:0000256" key="8">
    <source>
        <dbReference type="SAM" id="Phobius"/>
    </source>
</evidence>
<organism evidence="10 11">
    <name type="scientific">Pinctada imbricata</name>
    <name type="common">Atlantic pearl-oyster</name>
    <name type="synonym">Pinctada martensii</name>
    <dbReference type="NCBI Taxonomy" id="66713"/>
    <lineage>
        <taxon>Eukaryota</taxon>
        <taxon>Metazoa</taxon>
        <taxon>Spiralia</taxon>
        <taxon>Lophotrochozoa</taxon>
        <taxon>Mollusca</taxon>
        <taxon>Bivalvia</taxon>
        <taxon>Autobranchia</taxon>
        <taxon>Pteriomorphia</taxon>
        <taxon>Pterioida</taxon>
        <taxon>Pterioidea</taxon>
        <taxon>Pteriidae</taxon>
        <taxon>Pinctada</taxon>
    </lineage>
</organism>
<evidence type="ECO:0000256" key="4">
    <source>
        <dbReference type="ARBA" id="ARBA00022989"/>
    </source>
</evidence>
<feature type="repeat" description="ANK" evidence="7">
    <location>
        <begin position="228"/>
        <end position="260"/>
    </location>
</feature>
<protein>
    <recommendedName>
        <fullName evidence="9">Ion transport domain-containing protein</fullName>
    </recommendedName>
</protein>
<sequence length="1119" mass="129750">MNALNFALEHAKVDTAKYLIGIGDDDLLLNEYLVAKENTSRTALHQIILNKVFPDFVRTDLARALLEKVVNKRQALISETKYGAYSKRERTFPCLHLAAILGNGDLVRLFTETGLRHGLTVNQRNSKKDTALHWASRSGESDIAQFLINKGASPNAVNDKLTNALHWAVQFGHTEVMDVLLKNSKMNINGERMTKLSTSLMIACASGSSKSVQLLIEKRANINLSLEDGSCALHVAVENRHLDVVTMLLDNGADVSKQNYYGEDAINIASKKGFHEIVMVLLEFQADPFRKNKMGRNCWHFAFSQDDNNVLNVLLEYFSHNQVQNASQFLILHAAASVGNSAKLTYILDNGVAANTRDSDGNTFMHVAADYDMACIINDFHKICDINIQNKKGETPLHRAVILANNKSIRALLYNRARADFKDRKGQTALHLASKTHEMQPSIICYLLEYMINVHSWNSVRDVDRKGNNALHVAAKHASPHVIWELRKISLVAKNNKGCTPLHRAVHVVKWIPENLSKILDVFETSDLKFNINERNNTGKTVLHLAVLTHYSDEVKRIIHLGGDLAAKDENGDTPLHCLVKSTMNMNDPILRKRSLKTLDVIIQECPRWFCCSSIFKHEETDYFTKDQMLLQSYRRKGLNWLIHNVVNADQLSVLTLCFSVGAHEILSTILNLKYVKHNSDSQYFYDDITDIFPNTTSSMEKYHCRVFSKDERSKRCGIEMLSYVKDETRVVKILDIAPIQYMERKYNALTTLMFLMVLLWHIFFMTILCFAGLTPKPVQASLFHYNPSYPLPLWMYPIILVEPFALTWFSIKFSLYHLRQHRDQTKNSFIPYYNMHICFSFMIYLWLVLLHWESDVQGYVLGICLFVGWFYIVFFLYMWSGLHLFWRMLKYLLLKDIFLFFVIYFILLIAFSSAYAAIFWKDIEHRSEYDTFQLFQDVIQSGFVVLNLMWGLEDLFYDVVNKESTTFVDKLIISKIFFTICFIFSTIILMNMLIARMNDTYNKVSKKQKILRRIDTILIGEQIVRFFPFQCLLKWWFSEIIVSTKKENEHSAFKYTLRRYKHTPQTHWFKDIFHTKKKKKKHAQLDIIQEQVLSLNLKIDDLTTKLDRIMRHQERKET</sequence>
<dbReference type="Pfam" id="PF12796">
    <property type="entry name" value="Ank_2"/>
    <property type="match status" value="3"/>
</dbReference>
<reference evidence="10" key="1">
    <citation type="submission" date="2019-08" db="EMBL/GenBank/DDBJ databases">
        <title>The improved chromosome-level genome for the pearl oyster Pinctada fucata martensii using PacBio sequencing and Hi-C.</title>
        <authorList>
            <person name="Zheng Z."/>
        </authorList>
    </citation>
    <scope>NUCLEOTIDE SEQUENCE</scope>
    <source>
        <strain evidence="10">ZZ-2019</strain>
        <tissue evidence="10">Adductor muscle</tissue>
    </source>
</reference>
<feature type="transmembrane region" description="Helical" evidence="8">
    <location>
        <begin position="753"/>
        <end position="774"/>
    </location>
</feature>
<evidence type="ECO:0000256" key="1">
    <source>
        <dbReference type="ARBA" id="ARBA00004141"/>
    </source>
</evidence>
<comment type="subcellular location">
    <subcellularLocation>
        <location evidence="1">Membrane</location>
        <topology evidence="1">Multi-pass membrane protein</topology>
    </subcellularLocation>
</comment>
<feature type="transmembrane region" description="Helical" evidence="8">
    <location>
        <begin position="833"/>
        <end position="853"/>
    </location>
</feature>
<name>A0AA88XE22_PINIB</name>
<dbReference type="GO" id="GO:0005216">
    <property type="term" value="F:monoatomic ion channel activity"/>
    <property type="evidence" value="ECO:0007669"/>
    <property type="project" value="InterPro"/>
</dbReference>
<evidence type="ECO:0000259" key="9">
    <source>
        <dbReference type="Pfam" id="PF00520"/>
    </source>
</evidence>
<dbReference type="InterPro" id="IPR050889">
    <property type="entry name" value="Dendritic_Spine_Reg/Scaffold"/>
</dbReference>
<dbReference type="Gene3D" id="1.25.40.20">
    <property type="entry name" value="Ankyrin repeat-containing domain"/>
    <property type="match status" value="5"/>
</dbReference>
<keyword evidence="6 8" id="KW-0472">Membrane</keyword>
<feature type="transmembrane region" description="Helical" evidence="8">
    <location>
        <begin position="794"/>
        <end position="812"/>
    </location>
</feature>
<dbReference type="GO" id="GO:0016020">
    <property type="term" value="C:membrane"/>
    <property type="evidence" value="ECO:0007669"/>
    <property type="project" value="UniProtKB-SubCell"/>
</dbReference>
<feature type="domain" description="Ion transport" evidence="9">
    <location>
        <begin position="805"/>
        <end position="1009"/>
    </location>
</feature>
<keyword evidence="3" id="KW-0677">Repeat</keyword>
<keyword evidence="4 8" id="KW-1133">Transmembrane helix</keyword>
<evidence type="ECO:0000313" key="11">
    <source>
        <dbReference type="Proteomes" id="UP001186944"/>
    </source>
</evidence>
<comment type="caution">
    <text evidence="10">The sequence shown here is derived from an EMBL/GenBank/DDBJ whole genome shotgun (WGS) entry which is preliminary data.</text>
</comment>
<feature type="transmembrane region" description="Helical" evidence="8">
    <location>
        <begin position="859"/>
        <end position="886"/>
    </location>
</feature>
<dbReference type="InterPro" id="IPR036770">
    <property type="entry name" value="Ankyrin_rpt-contain_sf"/>
</dbReference>
<dbReference type="PROSITE" id="PS50297">
    <property type="entry name" value="ANK_REP_REGION"/>
    <property type="match status" value="4"/>
</dbReference>
<evidence type="ECO:0000313" key="10">
    <source>
        <dbReference type="EMBL" id="KAK3083559.1"/>
    </source>
</evidence>
<dbReference type="PANTHER" id="PTHR24166">
    <property type="entry name" value="ROLLING PEBBLES, ISOFORM B"/>
    <property type="match status" value="1"/>
</dbReference>
<dbReference type="AlphaFoldDB" id="A0AA88XE22"/>
<dbReference type="InterPro" id="IPR002110">
    <property type="entry name" value="Ankyrin_rpt"/>
</dbReference>
<dbReference type="Pfam" id="PF00520">
    <property type="entry name" value="Ion_trans"/>
    <property type="match status" value="1"/>
</dbReference>
<dbReference type="SUPFAM" id="SSF48403">
    <property type="entry name" value="Ankyrin repeat"/>
    <property type="match status" value="2"/>
</dbReference>
<feature type="repeat" description="ANK" evidence="7">
    <location>
        <begin position="127"/>
        <end position="159"/>
    </location>
</feature>
<gene>
    <name evidence="10" type="ORF">FSP39_025504</name>
</gene>
<feature type="transmembrane region" description="Helical" evidence="8">
    <location>
        <begin position="973"/>
        <end position="996"/>
    </location>
</feature>
<accession>A0AA88XE22</accession>
<dbReference type="Gene3D" id="1.10.287.70">
    <property type="match status" value="1"/>
</dbReference>
<keyword evidence="5 7" id="KW-0040">ANK repeat</keyword>
<feature type="transmembrane region" description="Helical" evidence="8">
    <location>
        <begin position="898"/>
        <end position="921"/>
    </location>
</feature>
<proteinExistence type="predicted"/>
<keyword evidence="2 8" id="KW-0812">Transmembrane</keyword>
<evidence type="ECO:0000256" key="3">
    <source>
        <dbReference type="ARBA" id="ARBA00022737"/>
    </source>
</evidence>
<dbReference type="PROSITE" id="PS50088">
    <property type="entry name" value="ANK_REPEAT"/>
    <property type="match status" value="5"/>
</dbReference>
<evidence type="ECO:0000256" key="6">
    <source>
        <dbReference type="ARBA" id="ARBA00023136"/>
    </source>
</evidence>
<evidence type="ECO:0000256" key="7">
    <source>
        <dbReference type="PROSITE-ProRule" id="PRU00023"/>
    </source>
</evidence>
<dbReference type="SMART" id="SM00248">
    <property type="entry name" value="ANK"/>
    <property type="match status" value="17"/>
</dbReference>
<dbReference type="Proteomes" id="UP001186944">
    <property type="component" value="Unassembled WGS sequence"/>
</dbReference>
<keyword evidence="11" id="KW-1185">Reference proteome</keyword>
<feature type="transmembrane region" description="Helical" evidence="8">
    <location>
        <begin position="652"/>
        <end position="673"/>
    </location>
</feature>
<feature type="repeat" description="ANK" evidence="7">
    <location>
        <begin position="538"/>
        <end position="570"/>
    </location>
</feature>
<evidence type="ECO:0000256" key="2">
    <source>
        <dbReference type="ARBA" id="ARBA00022692"/>
    </source>
</evidence>
<feature type="repeat" description="ANK" evidence="7">
    <location>
        <begin position="425"/>
        <end position="459"/>
    </location>
</feature>
<dbReference type="EMBL" id="VSWD01000014">
    <property type="protein sequence ID" value="KAK3083559.1"/>
    <property type="molecule type" value="Genomic_DNA"/>
</dbReference>
<dbReference type="InterPro" id="IPR005821">
    <property type="entry name" value="Ion_trans_dom"/>
</dbReference>